<dbReference type="Pfam" id="PF00196">
    <property type="entry name" value="GerE"/>
    <property type="match status" value="1"/>
</dbReference>
<accession>A0A2P2C7X9</accession>
<dbReference type="InterPro" id="IPR036388">
    <property type="entry name" value="WH-like_DNA-bd_sf"/>
</dbReference>
<dbReference type="EMBL" id="CZKB01000005">
    <property type="protein sequence ID" value="CUR58106.1"/>
    <property type="molecule type" value="Genomic_DNA"/>
</dbReference>
<feature type="domain" description="HTH luxR-type" evidence="4">
    <location>
        <begin position="154"/>
        <end position="219"/>
    </location>
</feature>
<sequence>MPDLVLTEIEQRALRHLLDARPCPGSPLPSRRVLEWLSLLIPADGVVAVFQDGGLRITDVVSLGLSEPGDDPTEPHGAPYYLGLMHWSRNPRAATACHAIDGLTDGLALGFRNGPDAIVQVAFGRERRFFDEHDLAMARLLTPVLARLVRERPTPTLPACLTVQERRVLSHVASGASNSQIAEDLFISSATVRKHLENAYRKLGVTGRVAAVARLQGRDLPDLDLRERLARLG</sequence>
<dbReference type="InterPro" id="IPR000792">
    <property type="entry name" value="Tscrpt_reg_LuxR_C"/>
</dbReference>
<dbReference type="SUPFAM" id="SSF46894">
    <property type="entry name" value="C-terminal effector domain of the bipartite response regulators"/>
    <property type="match status" value="1"/>
</dbReference>
<evidence type="ECO:0000256" key="3">
    <source>
        <dbReference type="ARBA" id="ARBA00023163"/>
    </source>
</evidence>
<evidence type="ECO:0000313" key="5">
    <source>
        <dbReference type="EMBL" id="CUR58106.1"/>
    </source>
</evidence>
<dbReference type="PROSITE" id="PS50043">
    <property type="entry name" value="HTH_LUXR_2"/>
    <property type="match status" value="1"/>
</dbReference>
<keyword evidence="3" id="KW-0804">Transcription</keyword>
<evidence type="ECO:0000256" key="1">
    <source>
        <dbReference type="ARBA" id="ARBA00023015"/>
    </source>
</evidence>
<proteinExistence type="predicted"/>
<dbReference type="InterPro" id="IPR016032">
    <property type="entry name" value="Sig_transdc_resp-reg_C-effctor"/>
</dbReference>
<protein>
    <recommendedName>
        <fullName evidence="4">HTH luxR-type domain-containing protein</fullName>
    </recommendedName>
</protein>
<dbReference type="SMART" id="SM00421">
    <property type="entry name" value="HTH_LUXR"/>
    <property type="match status" value="1"/>
</dbReference>
<reference evidence="5" key="1">
    <citation type="submission" date="2015-08" db="EMBL/GenBank/DDBJ databases">
        <authorList>
            <person name="Babu N.S."/>
            <person name="Beckwith C.J."/>
            <person name="Beseler K.G."/>
            <person name="Brison A."/>
            <person name="Carone J.V."/>
            <person name="Caskin T.P."/>
            <person name="Diamond M."/>
            <person name="Durham M.E."/>
            <person name="Foxe J.M."/>
            <person name="Go M."/>
            <person name="Henderson B.A."/>
            <person name="Jones I.B."/>
            <person name="McGettigan J.A."/>
            <person name="Micheletti S.J."/>
            <person name="Nasrallah M.E."/>
            <person name="Ortiz D."/>
            <person name="Piller C.R."/>
            <person name="Privatt S.R."/>
            <person name="Schneider S.L."/>
            <person name="Sharp S."/>
            <person name="Smith T.C."/>
            <person name="Stanton J.D."/>
            <person name="Ullery H.E."/>
            <person name="Wilson R.J."/>
            <person name="Serrano M.G."/>
            <person name="Buck G."/>
            <person name="Lee V."/>
            <person name="Wang Y."/>
            <person name="Carvalho R."/>
            <person name="Voegtly L."/>
            <person name="Shi R."/>
            <person name="Duckworth R."/>
            <person name="Johnson A."/>
            <person name="Loviza R."/>
            <person name="Walstead R."/>
            <person name="Shah Z."/>
            <person name="Kiflezghi M."/>
            <person name="Wade K."/>
            <person name="Ball S.L."/>
            <person name="Bradley K.W."/>
            <person name="Asai D.J."/>
            <person name="Bowman C.A."/>
            <person name="Russell D.A."/>
            <person name="Pope W.H."/>
            <person name="Jacobs-Sera D."/>
            <person name="Hendrix R.W."/>
            <person name="Hatfull G.F."/>
        </authorList>
    </citation>
    <scope>NUCLEOTIDE SEQUENCE</scope>
</reference>
<name>A0A2P2C7X9_9ZZZZ</name>
<dbReference type="PANTHER" id="PTHR44688">
    <property type="entry name" value="DNA-BINDING TRANSCRIPTIONAL ACTIVATOR DEVR_DOSR"/>
    <property type="match status" value="1"/>
</dbReference>
<gene>
    <name evidence="5" type="ORF">NOCA1130384</name>
</gene>
<keyword evidence="2" id="KW-0238">DNA-binding</keyword>
<keyword evidence="1" id="KW-0805">Transcription regulation</keyword>
<dbReference type="AlphaFoldDB" id="A0A2P2C7X9"/>
<dbReference type="GO" id="GO:0006355">
    <property type="term" value="P:regulation of DNA-templated transcription"/>
    <property type="evidence" value="ECO:0007669"/>
    <property type="project" value="InterPro"/>
</dbReference>
<dbReference type="Gene3D" id="1.10.10.10">
    <property type="entry name" value="Winged helix-like DNA-binding domain superfamily/Winged helix DNA-binding domain"/>
    <property type="match status" value="1"/>
</dbReference>
<dbReference type="PRINTS" id="PR00038">
    <property type="entry name" value="HTHLUXR"/>
</dbReference>
<dbReference type="CDD" id="cd06170">
    <property type="entry name" value="LuxR_C_like"/>
    <property type="match status" value="1"/>
</dbReference>
<evidence type="ECO:0000259" key="4">
    <source>
        <dbReference type="PROSITE" id="PS50043"/>
    </source>
</evidence>
<organism evidence="5">
    <name type="scientific">metagenome</name>
    <dbReference type="NCBI Taxonomy" id="256318"/>
    <lineage>
        <taxon>unclassified sequences</taxon>
        <taxon>metagenomes</taxon>
    </lineage>
</organism>
<dbReference type="GO" id="GO:0003677">
    <property type="term" value="F:DNA binding"/>
    <property type="evidence" value="ECO:0007669"/>
    <property type="project" value="UniProtKB-KW"/>
</dbReference>
<dbReference type="PROSITE" id="PS00622">
    <property type="entry name" value="HTH_LUXR_1"/>
    <property type="match status" value="1"/>
</dbReference>
<evidence type="ECO:0000256" key="2">
    <source>
        <dbReference type="ARBA" id="ARBA00023125"/>
    </source>
</evidence>
<dbReference type="PANTHER" id="PTHR44688:SF16">
    <property type="entry name" value="DNA-BINDING TRANSCRIPTIONAL ACTIVATOR DEVR_DOSR"/>
    <property type="match status" value="1"/>
</dbReference>